<dbReference type="InterPro" id="IPR039425">
    <property type="entry name" value="RNA_pol_sigma-70-like"/>
</dbReference>
<reference evidence="8 9" key="1">
    <citation type="submission" date="2019-03" db="EMBL/GenBank/DDBJ databases">
        <title>Draft genome sequences of novel Actinobacteria.</title>
        <authorList>
            <person name="Sahin N."/>
            <person name="Ay H."/>
            <person name="Saygin H."/>
        </authorList>
    </citation>
    <scope>NUCLEOTIDE SEQUENCE [LARGE SCALE GENOMIC DNA]</scope>
    <source>
        <strain evidence="8 9">JCM 13523</strain>
    </source>
</reference>
<dbReference type="InterPro" id="IPR014284">
    <property type="entry name" value="RNA_pol_sigma-70_dom"/>
</dbReference>
<evidence type="ECO:0000259" key="6">
    <source>
        <dbReference type="Pfam" id="PF04542"/>
    </source>
</evidence>
<keyword evidence="9" id="KW-1185">Reference proteome</keyword>
<evidence type="ECO:0000256" key="4">
    <source>
        <dbReference type="ARBA" id="ARBA00023125"/>
    </source>
</evidence>
<dbReference type="GO" id="GO:0016987">
    <property type="term" value="F:sigma factor activity"/>
    <property type="evidence" value="ECO:0007669"/>
    <property type="project" value="UniProtKB-KW"/>
</dbReference>
<keyword evidence="4" id="KW-0238">DNA-binding</keyword>
<feature type="domain" description="RNA polymerase sigma factor 70 region 4 type 2" evidence="7">
    <location>
        <begin position="121"/>
        <end position="172"/>
    </location>
</feature>
<evidence type="ECO:0000256" key="5">
    <source>
        <dbReference type="ARBA" id="ARBA00023163"/>
    </source>
</evidence>
<proteinExistence type="inferred from homology"/>
<gene>
    <name evidence="8" type="ORF">E1263_34805</name>
</gene>
<dbReference type="SUPFAM" id="SSF88659">
    <property type="entry name" value="Sigma3 and sigma4 domains of RNA polymerase sigma factors"/>
    <property type="match status" value="1"/>
</dbReference>
<organism evidence="8 9">
    <name type="scientific">Kribbella antibiotica</name>
    <dbReference type="NCBI Taxonomy" id="190195"/>
    <lineage>
        <taxon>Bacteria</taxon>
        <taxon>Bacillati</taxon>
        <taxon>Actinomycetota</taxon>
        <taxon>Actinomycetes</taxon>
        <taxon>Propionibacteriales</taxon>
        <taxon>Kribbellaceae</taxon>
        <taxon>Kribbella</taxon>
    </lineage>
</organism>
<dbReference type="InterPro" id="IPR013324">
    <property type="entry name" value="RNA_pol_sigma_r3/r4-like"/>
</dbReference>
<dbReference type="EMBL" id="SMKX01000154">
    <property type="protein sequence ID" value="TDD47335.1"/>
    <property type="molecule type" value="Genomic_DNA"/>
</dbReference>
<keyword evidence="3" id="KW-0731">Sigma factor</keyword>
<dbReference type="PANTHER" id="PTHR43133">
    <property type="entry name" value="RNA POLYMERASE ECF-TYPE SIGMA FACTO"/>
    <property type="match status" value="1"/>
</dbReference>
<comment type="caution">
    <text evidence="8">The sequence shown here is derived from an EMBL/GenBank/DDBJ whole genome shotgun (WGS) entry which is preliminary data.</text>
</comment>
<evidence type="ECO:0000313" key="9">
    <source>
        <dbReference type="Proteomes" id="UP000295124"/>
    </source>
</evidence>
<protein>
    <submittedName>
        <fullName evidence="8">Sigma-70 family RNA polymerase sigma factor</fullName>
    </submittedName>
</protein>
<dbReference type="GO" id="GO:0003677">
    <property type="term" value="F:DNA binding"/>
    <property type="evidence" value="ECO:0007669"/>
    <property type="project" value="UniProtKB-KW"/>
</dbReference>
<dbReference type="InterPro" id="IPR007627">
    <property type="entry name" value="RNA_pol_sigma70_r2"/>
</dbReference>
<evidence type="ECO:0000256" key="2">
    <source>
        <dbReference type="ARBA" id="ARBA00023015"/>
    </source>
</evidence>
<sequence length="183" mass="20670">MPTPPRRLRTEHDLSRDDGVRAAYAEHGAELYRFALRQLDDEGAATDVVQETFVRAWRAADRFDPSLASLRVWLFAIARNLVVDESRRRAARPVTPQPPELLTELGPITESTDETAVLSWLVEEALQRIRPEARSALVETYLRGRPYDEVAAEQGVPVGTLRSRVFYGLKALRLAMDEMGVEL</sequence>
<evidence type="ECO:0000256" key="3">
    <source>
        <dbReference type="ARBA" id="ARBA00023082"/>
    </source>
</evidence>
<evidence type="ECO:0000313" key="8">
    <source>
        <dbReference type="EMBL" id="TDD47335.1"/>
    </source>
</evidence>
<dbReference type="Pfam" id="PF08281">
    <property type="entry name" value="Sigma70_r4_2"/>
    <property type="match status" value="1"/>
</dbReference>
<dbReference type="NCBIfam" id="TIGR02937">
    <property type="entry name" value="sigma70-ECF"/>
    <property type="match status" value="1"/>
</dbReference>
<dbReference type="InterPro" id="IPR013249">
    <property type="entry name" value="RNA_pol_sigma70_r4_t2"/>
</dbReference>
<dbReference type="Gene3D" id="1.10.1740.10">
    <property type="match status" value="1"/>
</dbReference>
<dbReference type="RefSeq" id="WP_132175290.1">
    <property type="nucleotide sequence ID" value="NZ_SMKX01000154.1"/>
</dbReference>
<dbReference type="GO" id="GO:0006352">
    <property type="term" value="P:DNA-templated transcription initiation"/>
    <property type="evidence" value="ECO:0007669"/>
    <property type="project" value="InterPro"/>
</dbReference>
<dbReference type="Proteomes" id="UP000295124">
    <property type="component" value="Unassembled WGS sequence"/>
</dbReference>
<dbReference type="PANTHER" id="PTHR43133:SF52">
    <property type="entry name" value="ECF RNA POLYMERASE SIGMA FACTOR SIGL"/>
    <property type="match status" value="1"/>
</dbReference>
<dbReference type="Pfam" id="PF04542">
    <property type="entry name" value="Sigma70_r2"/>
    <property type="match status" value="1"/>
</dbReference>
<feature type="domain" description="RNA polymerase sigma-70 region 2" evidence="6">
    <location>
        <begin position="24"/>
        <end position="90"/>
    </location>
</feature>
<comment type="similarity">
    <text evidence="1">Belongs to the sigma-70 factor family. ECF subfamily.</text>
</comment>
<name>A0A4R4YQ68_9ACTN</name>
<dbReference type="InterPro" id="IPR036388">
    <property type="entry name" value="WH-like_DNA-bd_sf"/>
</dbReference>
<keyword evidence="2" id="KW-0805">Transcription regulation</keyword>
<dbReference type="OrthoDB" id="9811152at2"/>
<dbReference type="AlphaFoldDB" id="A0A4R4YQ68"/>
<dbReference type="Gene3D" id="1.10.10.10">
    <property type="entry name" value="Winged helix-like DNA-binding domain superfamily/Winged helix DNA-binding domain"/>
    <property type="match status" value="1"/>
</dbReference>
<evidence type="ECO:0000256" key="1">
    <source>
        <dbReference type="ARBA" id="ARBA00010641"/>
    </source>
</evidence>
<evidence type="ECO:0000259" key="7">
    <source>
        <dbReference type="Pfam" id="PF08281"/>
    </source>
</evidence>
<dbReference type="InterPro" id="IPR013325">
    <property type="entry name" value="RNA_pol_sigma_r2"/>
</dbReference>
<dbReference type="SUPFAM" id="SSF88946">
    <property type="entry name" value="Sigma2 domain of RNA polymerase sigma factors"/>
    <property type="match status" value="1"/>
</dbReference>
<accession>A0A4R4YQ68</accession>
<keyword evidence="5" id="KW-0804">Transcription</keyword>